<proteinExistence type="predicted"/>
<evidence type="ECO:0000313" key="1">
    <source>
        <dbReference type="EMBL" id="KAI4858995.1"/>
    </source>
</evidence>
<gene>
    <name evidence="1" type="ORF">F4820DRAFT_454328</name>
</gene>
<dbReference type="Proteomes" id="UP001497700">
    <property type="component" value="Unassembled WGS sequence"/>
</dbReference>
<name>A0ACB9YJF8_9PEZI</name>
<keyword evidence="2" id="KW-1185">Reference proteome</keyword>
<accession>A0ACB9YJF8</accession>
<comment type="caution">
    <text evidence="1">The sequence shown here is derived from an EMBL/GenBank/DDBJ whole genome shotgun (WGS) entry which is preliminary data.</text>
</comment>
<sequence>MLLDLKQVSLPQAAILWPLVFSLGGIWILLRSVYRLFFHPLSHIPGPKLAAISRAYEFYHDAIRNGMYIWEIEKMHEKYGPVVRISPREIHVKDPYFYDEVYAPSSRKREKDPDFVSIFGLATSTVATVGHDLHRLRRGILNNFFSKKSVMDLSSIILEKQTTLRQRLENAHYDDAVLRLDDAYAALTADIIAQYSWGTTPNFLEDKDFRNDIREAVNNITLLAHFSRFFPILSSMPRWLMGIVKPGATALLDMQEMATRSSAQKSGEGAQKTIFDALTDPSVPPQERTTRRLEDEGLLVIIAGTETTARALTVASYHIFQNRPLMLKLRDEVRTVMPTPTTDAPWLELEQLPYLTATINEALRLSHGPIFRSTRVALTEPLTHKDLVIPPGTPVSMCTYFVHMDPSVFPEPASFKPERWIEAAEKGQHLNRFIVAFSRGSRICLGMNLAYAELYTTLANIIRRFDVELYETGPGDIRIDRDKGLGQPEQGEFRVLAKIAKIITE</sequence>
<protein>
    <submittedName>
        <fullName evidence="1">Cytochrome P450</fullName>
    </submittedName>
</protein>
<organism evidence="1 2">
    <name type="scientific">Hypoxylon rubiginosum</name>
    <dbReference type="NCBI Taxonomy" id="110542"/>
    <lineage>
        <taxon>Eukaryota</taxon>
        <taxon>Fungi</taxon>
        <taxon>Dikarya</taxon>
        <taxon>Ascomycota</taxon>
        <taxon>Pezizomycotina</taxon>
        <taxon>Sordariomycetes</taxon>
        <taxon>Xylariomycetidae</taxon>
        <taxon>Xylariales</taxon>
        <taxon>Hypoxylaceae</taxon>
        <taxon>Hypoxylon</taxon>
    </lineage>
</organism>
<evidence type="ECO:0000313" key="2">
    <source>
        <dbReference type="Proteomes" id="UP001497700"/>
    </source>
</evidence>
<dbReference type="EMBL" id="MU393666">
    <property type="protein sequence ID" value="KAI4858995.1"/>
    <property type="molecule type" value="Genomic_DNA"/>
</dbReference>
<reference evidence="1 2" key="1">
    <citation type="journal article" date="2022" name="New Phytol.">
        <title>Ecological generalism drives hyperdiversity of secondary metabolite gene clusters in xylarialean endophytes.</title>
        <authorList>
            <person name="Franco M.E.E."/>
            <person name="Wisecaver J.H."/>
            <person name="Arnold A.E."/>
            <person name="Ju Y.M."/>
            <person name="Slot J.C."/>
            <person name="Ahrendt S."/>
            <person name="Moore L.P."/>
            <person name="Eastman K.E."/>
            <person name="Scott K."/>
            <person name="Konkel Z."/>
            <person name="Mondo S.J."/>
            <person name="Kuo A."/>
            <person name="Hayes R.D."/>
            <person name="Haridas S."/>
            <person name="Andreopoulos B."/>
            <person name="Riley R."/>
            <person name="LaButti K."/>
            <person name="Pangilinan J."/>
            <person name="Lipzen A."/>
            <person name="Amirebrahimi M."/>
            <person name="Yan J."/>
            <person name="Adam C."/>
            <person name="Keymanesh K."/>
            <person name="Ng V."/>
            <person name="Louie K."/>
            <person name="Northen T."/>
            <person name="Drula E."/>
            <person name="Henrissat B."/>
            <person name="Hsieh H.M."/>
            <person name="Youens-Clark K."/>
            <person name="Lutzoni F."/>
            <person name="Miadlikowska J."/>
            <person name="Eastwood D.C."/>
            <person name="Hamelin R.C."/>
            <person name="Grigoriev I.V."/>
            <person name="U'Ren J.M."/>
        </authorList>
    </citation>
    <scope>NUCLEOTIDE SEQUENCE [LARGE SCALE GENOMIC DNA]</scope>
    <source>
        <strain evidence="1 2">CBS 119005</strain>
    </source>
</reference>